<dbReference type="RefSeq" id="WP_344620956.1">
    <property type="nucleotide sequence ID" value="NZ_BAAARV010000144.1"/>
</dbReference>
<evidence type="ECO:0000313" key="2">
    <source>
        <dbReference type="Proteomes" id="UP001501444"/>
    </source>
</evidence>
<dbReference type="EMBL" id="BAAARV010000144">
    <property type="protein sequence ID" value="GAA2396111.1"/>
    <property type="molecule type" value="Genomic_DNA"/>
</dbReference>
<sequence>MPEGVISATTGTLLRWAGGTGLTVAAGPPAAEDPADVYCWLLDLLPEQELRPGTGANPVRLRLRYLLCAGHPGDLDSLDRVLAASVGGPYAPVFEPVPPGLWAAAGVAPRPAFQVDVAVRLDRPRAVAPRVTVPLRLVDAPVREVAGTVLGPGDVPVPGLRVESADGLAATHTDGAGRFALPGLPAGRPVTLRLSGRGRQFHHQVPADDPRPAVIRCEL</sequence>
<evidence type="ECO:0008006" key="3">
    <source>
        <dbReference type="Google" id="ProtNLM"/>
    </source>
</evidence>
<proteinExistence type="predicted"/>
<name>A0ABP5VA70_9ACTN</name>
<organism evidence="1 2">
    <name type="scientific">Dactylosporangium salmoneum</name>
    <dbReference type="NCBI Taxonomy" id="53361"/>
    <lineage>
        <taxon>Bacteria</taxon>
        <taxon>Bacillati</taxon>
        <taxon>Actinomycetota</taxon>
        <taxon>Actinomycetes</taxon>
        <taxon>Micromonosporales</taxon>
        <taxon>Micromonosporaceae</taxon>
        <taxon>Dactylosporangium</taxon>
    </lineage>
</organism>
<accession>A0ABP5VA70</accession>
<evidence type="ECO:0000313" key="1">
    <source>
        <dbReference type="EMBL" id="GAA2396111.1"/>
    </source>
</evidence>
<dbReference type="Proteomes" id="UP001501444">
    <property type="component" value="Unassembled WGS sequence"/>
</dbReference>
<reference evidence="2" key="1">
    <citation type="journal article" date="2019" name="Int. J. Syst. Evol. Microbiol.">
        <title>The Global Catalogue of Microorganisms (GCM) 10K type strain sequencing project: providing services to taxonomists for standard genome sequencing and annotation.</title>
        <authorList>
            <consortium name="The Broad Institute Genomics Platform"/>
            <consortium name="The Broad Institute Genome Sequencing Center for Infectious Disease"/>
            <person name="Wu L."/>
            <person name="Ma J."/>
        </authorList>
    </citation>
    <scope>NUCLEOTIDE SEQUENCE [LARGE SCALE GENOMIC DNA]</scope>
    <source>
        <strain evidence="2">JCM 3272</strain>
    </source>
</reference>
<gene>
    <name evidence="1" type="ORF">GCM10010170_111660</name>
</gene>
<dbReference type="SUPFAM" id="SSF49452">
    <property type="entry name" value="Starch-binding domain-like"/>
    <property type="match status" value="1"/>
</dbReference>
<keyword evidence="2" id="KW-1185">Reference proteome</keyword>
<dbReference type="InterPro" id="IPR013784">
    <property type="entry name" value="Carb-bd-like_fold"/>
</dbReference>
<protein>
    <recommendedName>
        <fullName evidence="3">Carboxypeptidase regulatory-like domain-containing protein</fullName>
    </recommendedName>
</protein>
<comment type="caution">
    <text evidence="1">The sequence shown here is derived from an EMBL/GenBank/DDBJ whole genome shotgun (WGS) entry which is preliminary data.</text>
</comment>